<feature type="compositionally biased region" description="Polar residues" evidence="1">
    <location>
        <begin position="209"/>
        <end position="297"/>
    </location>
</feature>
<evidence type="ECO:0000313" key="2">
    <source>
        <dbReference type="EMBL" id="MBR7826957.1"/>
    </source>
</evidence>
<evidence type="ECO:0000313" key="3">
    <source>
        <dbReference type="Proteomes" id="UP000676325"/>
    </source>
</evidence>
<proteinExistence type="predicted"/>
<protein>
    <submittedName>
        <fullName evidence="2">Uncharacterized protein</fullName>
    </submittedName>
</protein>
<dbReference type="AlphaFoldDB" id="A0A941EAQ0"/>
<evidence type="ECO:0000256" key="1">
    <source>
        <dbReference type="SAM" id="MobiDB-lite"/>
    </source>
</evidence>
<dbReference type="RefSeq" id="WP_212518103.1">
    <property type="nucleotide sequence ID" value="NZ_JAGSOH010000025.1"/>
</dbReference>
<reference evidence="2" key="1">
    <citation type="submission" date="2021-04" db="EMBL/GenBank/DDBJ databases">
        <title>Genome based classification of Actinospica acidithermotolerans sp. nov., an actinobacterium isolated from an Indonesian hot spring.</title>
        <authorList>
            <person name="Kusuma A.B."/>
            <person name="Putra K.E."/>
            <person name="Nafisah S."/>
            <person name="Loh J."/>
            <person name="Nouioui I."/>
            <person name="Goodfellow M."/>
        </authorList>
    </citation>
    <scope>NUCLEOTIDE SEQUENCE</scope>
    <source>
        <strain evidence="2">MGRD01-02</strain>
    </source>
</reference>
<organism evidence="2 3">
    <name type="scientific">Actinospica acidithermotolerans</name>
    <dbReference type="NCBI Taxonomy" id="2828514"/>
    <lineage>
        <taxon>Bacteria</taxon>
        <taxon>Bacillati</taxon>
        <taxon>Actinomycetota</taxon>
        <taxon>Actinomycetes</taxon>
        <taxon>Catenulisporales</taxon>
        <taxon>Actinospicaceae</taxon>
        <taxon>Actinospica</taxon>
    </lineage>
</organism>
<name>A0A941EAQ0_9ACTN</name>
<comment type="caution">
    <text evidence="2">The sequence shown here is derived from an EMBL/GenBank/DDBJ whole genome shotgun (WGS) entry which is preliminary data.</text>
</comment>
<gene>
    <name evidence="2" type="ORF">KDK95_11635</name>
</gene>
<feature type="compositionally biased region" description="Polar residues" evidence="1">
    <location>
        <begin position="186"/>
        <end position="202"/>
    </location>
</feature>
<sequence>MADLVISYSLLYECSTQLKNLETQFANTSIWDSGIPTQSGTVDDSVFGDAGLGASVDNLFSQWAAPFGEAKSRMDQLSTAFAQLAHAWFDVDAQAASQVTAGEVMSAAKNYPAEWAAYEAALQQYNQNLADLKKNGESTTTYTQYVPDGHGGWIAETVPMPGPPTPPGATSTTPASGSYGPGTTTVTQNPDGSIASETTTVTGPDGLTYSETTTFGPSQGTDPSGNPIQDTTSVVHNSDGSSDTITVTENPNGNATMTDVNSDGTTTDYSRTGWNGTWVDTTPAKNPDNSPATQNPRGTGGHSPYLD</sequence>
<dbReference type="Proteomes" id="UP000676325">
    <property type="component" value="Unassembled WGS sequence"/>
</dbReference>
<feature type="compositionally biased region" description="Low complexity" evidence="1">
    <location>
        <begin position="168"/>
        <end position="185"/>
    </location>
</feature>
<feature type="region of interest" description="Disordered" evidence="1">
    <location>
        <begin position="161"/>
        <end position="307"/>
    </location>
</feature>
<accession>A0A941EAQ0</accession>
<keyword evidence="3" id="KW-1185">Reference proteome</keyword>
<dbReference type="EMBL" id="JAGSOH010000025">
    <property type="protein sequence ID" value="MBR7826957.1"/>
    <property type="molecule type" value="Genomic_DNA"/>
</dbReference>